<evidence type="ECO:0000259" key="1">
    <source>
        <dbReference type="Pfam" id="PF02541"/>
    </source>
</evidence>
<reference evidence="2 3" key="1">
    <citation type="submission" date="2018-12" db="EMBL/GenBank/DDBJ databases">
        <title>Unveiling genomic diversity among members of the Bifidobacterium pseudolongum species, a widely distributed gut commensal of the animal kingdom.</title>
        <authorList>
            <person name="Lugli G.A."/>
            <person name="Duranti S."/>
            <person name="Albert K."/>
            <person name="Mancabelli L."/>
            <person name="Napoli S."/>
            <person name="Viappiani A."/>
            <person name="Anzalone R."/>
            <person name="Longhi G."/>
            <person name="Milani C."/>
            <person name="Turroni F."/>
            <person name="Alessandri G."/>
            <person name="Sela D.A."/>
            <person name="Van Sinderen D."/>
            <person name="Ventura M."/>
        </authorList>
    </citation>
    <scope>NUCLEOTIDE SEQUENCE [LARGE SCALE GENOMIC DNA]</scope>
    <source>
        <strain evidence="2 3">2032B</strain>
    </source>
</reference>
<accession>A0A4Q5AGN4</accession>
<proteinExistence type="predicted"/>
<dbReference type="Gene3D" id="3.30.420.150">
    <property type="entry name" value="Exopolyphosphatase. Domain 2"/>
    <property type="match status" value="1"/>
</dbReference>
<comment type="caution">
    <text evidence="2">The sequence shown here is derived from an EMBL/GenBank/DDBJ whole genome shotgun (WGS) entry which is preliminary data.</text>
</comment>
<dbReference type="PANTHER" id="PTHR30005:SF13">
    <property type="entry name" value="EXOPOLYPHOSPHATASE 2"/>
    <property type="match status" value="1"/>
</dbReference>
<dbReference type="PANTHER" id="PTHR30005">
    <property type="entry name" value="EXOPOLYPHOSPHATASE"/>
    <property type="match status" value="1"/>
</dbReference>
<feature type="domain" description="Ppx/GppA phosphatase N-terminal" evidence="1">
    <location>
        <begin position="34"/>
        <end position="334"/>
    </location>
</feature>
<name>A0A4Q5AGN4_9BIFI</name>
<sequence>MSDHVAVANAEPQSESSVVVGGIDCGTNSIRLKIARVNAHGVHDIVPRTLRVVRLGEGVDRTHRFAEEALERTYAAAREFARILDEHPVQALRFVATSATRDAQNRQEFEDTIESILGVRPEVISGVEEADLSFLAATSMTARTDLEPPFLVVDLGGGSTELVLGGDGATAPATRVDAAFSMNIGSVRMTERHLTNDPPTQAQIDAAVDDIDAHIDEAFTHVPAGRAHTIIGVSGTVTTMTALAMGLTEYDHRAVDGVRMDFSTAFAVDDRFLHMTRAERSTYKTIHPGRIDVVGGGALVWNRVLERVSQAAQADHGQRIDSFVASEHGLLDGLVLDLGNRLLHER</sequence>
<dbReference type="Pfam" id="PF02541">
    <property type="entry name" value="Ppx-GppA"/>
    <property type="match status" value="1"/>
</dbReference>
<dbReference type="InterPro" id="IPR003695">
    <property type="entry name" value="Ppx_GppA_N"/>
</dbReference>
<dbReference type="EMBL" id="RYUQ01000002">
    <property type="protein sequence ID" value="RYQ26540.1"/>
    <property type="molecule type" value="Genomic_DNA"/>
</dbReference>
<protein>
    <submittedName>
        <fullName evidence="2">Exopolyphosphatase</fullName>
    </submittedName>
</protein>
<dbReference type="InterPro" id="IPR043129">
    <property type="entry name" value="ATPase_NBD"/>
</dbReference>
<evidence type="ECO:0000313" key="3">
    <source>
        <dbReference type="Proteomes" id="UP000292535"/>
    </source>
</evidence>
<evidence type="ECO:0000313" key="2">
    <source>
        <dbReference type="EMBL" id="RYQ26540.1"/>
    </source>
</evidence>
<dbReference type="CDD" id="cd24119">
    <property type="entry name" value="ASKHA_NBD_MtPPX2-like"/>
    <property type="match status" value="1"/>
</dbReference>
<dbReference type="InterPro" id="IPR050273">
    <property type="entry name" value="GppA/Ppx_hydrolase"/>
</dbReference>
<dbReference type="Gene3D" id="3.30.420.40">
    <property type="match status" value="1"/>
</dbReference>
<organism evidence="2 3">
    <name type="scientific">Bifidobacterium pseudolongum subsp. globosum</name>
    <dbReference type="NCBI Taxonomy" id="1690"/>
    <lineage>
        <taxon>Bacteria</taxon>
        <taxon>Bacillati</taxon>
        <taxon>Actinomycetota</taxon>
        <taxon>Actinomycetes</taxon>
        <taxon>Bifidobacteriales</taxon>
        <taxon>Bifidobacteriaceae</taxon>
        <taxon>Bifidobacterium</taxon>
    </lineage>
</organism>
<dbReference type="AlphaFoldDB" id="A0A4Q5AGN4"/>
<dbReference type="GO" id="GO:0016462">
    <property type="term" value="F:pyrophosphatase activity"/>
    <property type="evidence" value="ECO:0007669"/>
    <property type="project" value="TreeGrafter"/>
</dbReference>
<gene>
    <name evidence="2" type="ORF">PG2032B_1136</name>
</gene>
<dbReference type="RefSeq" id="WP_129853715.1">
    <property type="nucleotide sequence ID" value="NZ_RYUQ01000002.1"/>
</dbReference>
<dbReference type="Proteomes" id="UP000292535">
    <property type="component" value="Unassembled WGS sequence"/>
</dbReference>
<dbReference type="SUPFAM" id="SSF53067">
    <property type="entry name" value="Actin-like ATPase domain"/>
    <property type="match status" value="2"/>
</dbReference>